<evidence type="ECO:0000256" key="1">
    <source>
        <dbReference type="SAM" id="MobiDB-lite"/>
    </source>
</evidence>
<dbReference type="Pfam" id="PF24372">
    <property type="entry name" value="DUF7528"/>
    <property type="match status" value="1"/>
</dbReference>
<comment type="caution">
    <text evidence="2">The sequence shown here is derived from an EMBL/GenBank/DDBJ whole genome shotgun (WGS) entry which is preliminary data.</text>
</comment>
<feature type="region of interest" description="Disordered" evidence="1">
    <location>
        <begin position="138"/>
        <end position="167"/>
    </location>
</feature>
<dbReference type="EMBL" id="BAAADV010000001">
    <property type="protein sequence ID" value="GAA0661143.1"/>
    <property type="molecule type" value="Genomic_DNA"/>
</dbReference>
<gene>
    <name evidence="2" type="ORF">GCM10009020_01600</name>
</gene>
<keyword evidence="3" id="KW-1185">Reference proteome</keyword>
<dbReference type="Proteomes" id="UP001500420">
    <property type="component" value="Unassembled WGS sequence"/>
</dbReference>
<organism evidence="2 3">
    <name type="scientific">Natronoarchaeum mannanilyticum</name>
    <dbReference type="NCBI Taxonomy" id="926360"/>
    <lineage>
        <taxon>Archaea</taxon>
        <taxon>Methanobacteriati</taxon>
        <taxon>Methanobacteriota</taxon>
        <taxon>Stenosarchaea group</taxon>
        <taxon>Halobacteria</taxon>
        <taxon>Halobacteriales</taxon>
        <taxon>Natronoarchaeaceae</taxon>
    </lineage>
</organism>
<protein>
    <submittedName>
        <fullName evidence="2">Uncharacterized protein</fullName>
    </submittedName>
</protein>
<dbReference type="AlphaFoldDB" id="A0AAV3T6Z9"/>
<proteinExistence type="predicted"/>
<evidence type="ECO:0000313" key="2">
    <source>
        <dbReference type="EMBL" id="GAA0661143.1"/>
    </source>
</evidence>
<reference evidence="2 3" key="1">
    <citation type="journal article" date="2019" name="Int. J. Syst. Evol. Microbiol.">
        <title>The Global Catalogue of Microorganisms (GCM) 10K type strain sequencing project: providing services to taxonomists for standard genome sequencing and annotation.</title>
        <authorList>
            <consortium name="The Broad Institute Genomics Platform"/>
            <consortium name="The Broad Institute Genome Sequencing Center for Infectious Disease"/>
            <person name="Wu L."/>
            <person name="Ma J."/>
        </authorList>
    </citation>
    <scope>NUCLEOTIDE SEQUENCE [LARGE SCALE GENOMIC DNA]</scope>
    <source>
        <strain evidence="2 3">JCM 16328</strain>
    </source>
</reference>
<sequence>MTPLLIAFFSGDETPVAASSDDECIEVTIDGTQFRLSRSDAAELQDAVGDALTERTEFFRTAGEYREDGTYEVSRCGADSAGNAKVFRDFEELRRLYDRLPDEFDADDVGRTGITGSRRHMIVRHVAEHSAFDCEIASRKPLRAEKTGGESKGTTSADDATAELPAD</sequence>
<dbReference type="InterPro" id="IPR055950">
    <property type="entry name" value="DUF7528"/>
</dbReference>
<name>A0AAV3T6Z9_9EURY</name>
<feature type="compositionally biased region" description="Basic and acidic residues" evidence="1">
    <location>
        <begin position="138"/>
        <end position="149"/>
    </location>
</feature>
<accession>A0AAV3T6Z9</accession>
<evidence type="ECO:0000313" key="3">
    <source>
        <dbReference type="Proteomes" id="UP001500420"/>
    </source>
</evidence>